<dbReference type="PROSITE" id="PS00061">
    <property type="entry name" value="ADH_SHORT"/>
    <property type="match status" value="1"/>
</dbReference>
<dbReference type="InterPro" id="IPR020904">
    <property type="entry name" value="Sc_DH/Rdtase_CS"/>
</dbReference>
<dbReference type="FunFam" id="3.40.50.720:FF:000081">
    <property type="entry name" value="2-deoxy-D-gluconate 3-dehydrogenase"/>
    <property type="match status" value="1"/>
</dbReference>
<accession>A0A6J5EP56</accession>
<sequence>MQRTHHTYDMPGAHRIRSNDGNYGNHRNHARNTTRMNPSLFDLTGKIAIVTGSNTGLGAGMAVALAQAGCDIVGVYRSAPGDTPGAIREIGRRCVDVQADLNTIEPIARIVQEALDAFGRIDILINNAGTIRRNDALNFTEEDWDAVTGVNLKTVFFLAQAVARQFVAQQGGGKIINIASMLSFQGGVRVPSYTAAKSGVLGLTRLLANEWAERGINVNAIAPGYMATRNTEPLRDDARRHDEILSRIPAGRWGVPDDLAGPVVFLASAASDYVHGHTLAVDGGWLAR</sequence>
<keyword evidence="11" id="KW-1185">Reference proteome</keyword>
<dbReference type="AlphaFoldDB" id="A0A6J5EP56"/>
<dbReference type="InterPro" id="IPR002347">
    <property type="entry name" value="SDR_fam"/>
</dbReference>
<comment type="similarity">
    <text evidence="1">Belongs to the short-chain dehydrogenases/reductases (SDR) family.</text>
</comment>
<protein>
    <recommendedName>
        <fullName evidence="6">2-dehydro-3-deoxy-D-gluconate 5-dehydrogenase</fullName>
        <ecNumber evidence="5">1.1.1.127</ecNumber>
    </recommendedName>
    <alternativeName>
        <fullName evidence="7">2-keto-3-deoxygluconate 5-dehydrogenase</fullName>
    </alternativeName>
    <alternativeName>
        <fullName evidence="8">2-keto-3-deoxygluconate oxidoreductase</fullName>
    </alternativeName>
</protein>
<gene>
    <name evidence="10" type="primary">kduD</name>
    <name evidence="10" type="ORF">LMG29739_04954</name>
</gene>
<organism evidence="10 11">
    <name type="scientific">Paraburkholderia solisilvae</name>
    <dbReference type="NCBI Taxonomy" id="624376"/>
    <lineage>
        <taxon>Bacteria</taxon>
        <taxon>Pseudomonadati</taxon>
        <taxon>Pseudomonadota</taxon>
        <taxon>Betaproteobacteria</taxon>
        <taxon>Burkholderiales</taxon>
        <taxon>Burkholderiaceae</taxon>
        <taxon>Paraburkholderia</taxon>
    </lineage>
</organism>
<evidence type="ECO:0000256" key="9">
    <source>
        <dbReference type="SAM" id="MobiDB-lite"/>
    </source>
</evidence>
<dbReference type="Pfam" id="PF13561">
    <property type="entry name" value="adh_short_C2"/>
    <property type="match status" value="1"/>
</dbReference>
<proteinExistence type="inferred from homology"/>
<comment type="catalytic activity">
    <reaction evidence="4">
        <text>2-dehydro-3-deoxy-D-gluconate + NAD(+) = 3-deoxy-D-glycero-2,5-hexodiulosonate + NADH + H(+)</text>
        <dbReference type="Rhea" id="RHEA:24232"/>
        <dbReference type="ChEBI" id="CHEBI:15378"/>
        <dbReference type="ChEBI" id="CHEBI:29071"/>
        <dbReference type="ChEBI" id="CHEBI:57540"/>
        <dbReference type="ChEBI" id="CHEBI:57945"/>
        <dbReference type="ChEBI" id="CHEBI:57990"/>
        <dbReference type="EC" id="1.1.1.127"/>
    </reaction>
</comment>
<dbReference type="EC" id="1.1.1.127" evidence="5"/>
<evidence type="ECO:0000313" key="11">
    <source>
        <dbReference type="Proteomes" id="UP000494329"/>
    </source>
</evidence>
<dbReference type="PRINTS" id="PR00081">
    <property type="entry name" value="GDHRDH"/>
</dbReference>
<evidence type="ECO:0000256" key="8">
    <source>
        <dbReference type="ARBA" id="ARBA00079135"/>
    </source>
</evidence>
<reference evidence="10 11" key="1">
    <citation type="submission" date="2020-04" db="EMBL/GenBank/DDBJ databases">
        <authorList>
            <person name="De Canck E."/>
        </authorList>
    </citation>
    <scope>NUCLEOTIDE SEQUENCE [LARGE SCALE GENOMIC DNA]</scope>
    <source>
        <strain evidence="10 11">LMG 29739</strain>
    </source>
</reference>
<evidence type="ECO:0000256" key="2">
    <source>
        <dbReference type="ARBA" id="ARBA00023002"/>
    </source>
</evidence>
<evidence type="ECO:0000313" key="10">
    <source>
        <dbReference type="EMBL" id="CAB3767006.1"/>
    </source>
</evidence>
<dbReference type="GO" id="GO:0051287">
    <property type="term" value="F:NAD binding"/>
    <property type="evidence" value="ECO:0007669"/>
    <property type="project" value="InterPro"/>
</dbReference>
<dbReference type="Proteomes" id="UP000494329">
    <property type="component" value="Unassembled WGS sequence"/>
</dbReference>
<dbReference type="GO" id="GO:0047001">
    <property type="term" value="F:2-dehydro-3-deoxy-D-gluconate 5-dehydrogenase activity"/>
    <property type="evidence" value="ECO:0007669"/>
    <property type="project" value="UniProtKB-EC"/>
</dbReference>
<name>A0A6J5EP56_9BURK</name>
<keyword evidence="2 10" id="KW-0560">Oxidoreductase</keyword>
<dbReference type="PRINTS" id="PR00080">
    <property type="entry name" value="SDRFAMILY"/>
</dbReference>
<dbReference type="InterPro" id="IPR011286">
    <property type="entry name" value="2-deoxy-D-gluc_3_DH"/>
</dbReference>
<dbReference type="PANTHER" id="PTHR42760">
    <property type="entry name" value="SHORT-CHAIN DEHYDROGENASES/REDUCTASES FAMILY MEMBER"/>
    <property type="match status" value="1"/>
</dbReference>
<evidence type="ECO:0000256" key="6">
    <source>
        <dbReference type="ARBA" id="ARBA00071389"/>
    </source>
</evidence>
<dbReference type="GO" id="GO:0008678">
    <property type="term" value="F:2-deoxy-D-gluconate 3-dehydrogenase activity"/>
    <property type="evidence" value="ECO:0007669"/>
    <property type="project" value="InterPro"/>
</dbReference>
<dbReference type="PANTHER" id="PTHR42760:SF5">
    <property type="entry name" value="2-DEHYDRO-3-DEOXY-D-GLUCONATE 5-DEHYDROGENASE"/>
    <property type="match status" value="1"/>
</dbReference>
<dbReference type="NCBIfam" id="TIGR01832">
    <property type="entry name" value="kduD"/>
    <property type="match status" value="1"/>
</dbReference>
<dbReference type="InterPro" id="IPR036291">
    <property type="entry name" value="NAD(P)-bd_dom_sf"/>
</dbReference>
<evidence type="ECO:0000256" key="4">
    <source>
        <dbReference type="ARBA" id="ARBA00051099"/>
    </source>
</evidence>
<keyword evidence="3" id="KW-0520">NAD</keyword>
<feature type="region of interest" description="Disordered" evidence="9">
    <location>
        <begin position="1"/>
        <end position="24"/>
    </location>
</feature>
<dbReference type="EMBL" id="CADIKF010000049">
    <property type="protein sequence ID" value="CAB3767006.1"/>
    <property type="molecule type" value="Genomic_DNA"/>
</dbReference>
<evidence type="ECO:0000256" key="7">
    <source>
        <dbReference type="ARBA" id="ARBA00075624"/>
    </source>
</evidence>
<evidence type="ECO:0000256" key="1">
    <source>
        <dbReference type="ARBA" id="ARBA00006484"/>
    </source>
</evidence>
<dbReference type="Gene3D" id="3.40.50.720">
    <property type="entry name" value="NAD(P)-binding Rossmann-like Domain"/>
    <property type="match status" value="1"/>
</dbReference>
<evidence type="ECO:0000256" key="3">
    <source>
        <dbReference type="ARBA" id="ARBA00023027"/>
    </source>
</evidence>
<evidence type="ECO:0000256" key="5">
    <source>
        <dbReference type="ARBA" id="ARBA00066584"/>
    </source>
</evidence>
<dbReference type="SUPFAM" id="SSF51735">
    <property type="entry name" value="NAD(P)-binding Rossmann-fold domains"/>
    <property type="match status" value="1"/>
</dbReference>